<accession>A0A1W0XCD4</accession>
<feature type="region of interest" description="Disordered" evidence="1">
    <location>
        <begin position="1"/>
        <end position="208"/>
    </location>
</feature>
<name>A0A1W0XCD4_HYPEX</name>
<organism evidence="2 3">
    <name type="scientific">Hypsibius exemplaris</name>
    <name type="common">Freshwater tardigrade</name>
    <dbReference type="NCBI Taxonomy" id="2072580"/>
    <lineage>
        <taxon>Eukaryota</taxon>
        <taxon>Metazoa</taxon>
        <taxon>Ecdysozoa</taxon>
        <taxon>Tardigrada</taxon>
        <taxon>Eutardigrada</taxon>
        <taxon>Parachela</taxon>
        <taxon>Hypsibioidea</taxon>
        <taxon>Hypsibiidae</taxon>
        <taxon>Hypsibius</taxon>
    </lineage>
</organism>
<feature type="compositionally biased region" description="Polar residues" evidence="1">
    <location>
        <begin position="441"/>
        <end position="450"/>
    </location>
</feature>
<feature type="compositionally biased region" description="Acidic residues" evidence="1">
    <location>
        <begin position="115"/>
        <end position="127"/>
    </location>
</feature>
<dbReference type="OrthoDB" id="10067326at2759"/>
<feature type="compositionally biased region" description="Polar residues" evidence="1">
    <location>
        <begin position="130"/>
        <end position="141"/>
    </location>
</feature>
<feature type="compositionally biased region" description="Acidic residues" evidence="1">
    <location>
        <begin position="57"/>
        <end position="70"/>
    </location>
</feature>
<comment type="caution">
    <text evidence="2">The sequence shown here is derived from an EMBL/GenBank/DDBJ whole genome shotgun (WGS) entry which is preliminary data.</text>
</comment>
<gene>
    <name evidence="2" type="ORF">BV898_00835</name>
</gene>
<feature type="region of interest" description="Disordered" evidence="1">
    <location>
        <begin position="282"/>
        <end position="344"/>
    </location>
</feature>
<feature type="compositionally biased region" description="Basic residues" evidence="1">
    <location>
        <begin position="320"/>
        <end position="330"/>
    </location>
</feature>
<evidence type="ECO:0000313" key="3">
    <source>
        <dbReference type="Proteomes" id="UP000192578"/>
    </source>
</evidence>
<feature type="compositionally biased region" description="Low complexity" evidence="1">
    <location>
        <begin position="13"/>
        <end position="30"/>
    </location>
</feature>
<feature type="compositionally biased region" description="Acidic residues" evidence="1">
    <location>
        <begin position="471"/>
        <end position="483"/>
    </location>
</feature>
<reference evidence="3" key="1">
    <citation type="submission" date="2017-01" db="EMBL/GenBank/DDBJ databases">
        <title>Comparative genomics of anhydrobiosis in the tardigrade Hypsibius dujardini.</title>
        <authorList>
            <person name="Yoshida Y."/>
            <person name="Koutsovoulos G."/>
            <person name="Laetsch D."/>
            <person name="Stevens L."/>
            <person name="Kumar S."/>
            <person name="Horikawa D."/>
            <person name="Ishino K."/>
            <person name="Komine S."/>
            <person name="Tomita M."/>
            <person name="Blaxter M."/>
            <person name="Arakawa K."/>
        </authorList>
    </citation>
    <scope>NUCLEOTIDE SEQUENCE [LARGE SCALE GENOMIC DNA]</scope>
    <source>
        <strain evidence="3">Z151</strain>
    </source>
</reference>
<feature type="region of interest" description="Disordered" evidence="1">
    <location>
        <begin position="440"/>
        <end position="497"/>
    </location>
</feature>
<dbReference type="Proteomes" id="UP000192578">
    <property type="component" value="Unassembled WGS sequence"/>
</dbReference>
<sequence>MAKGGKGKKAIKAPKVLEPLPGPELLHPVLTYSEDSPAAPRDAFGRDLTVTTSFETPPEEESEVGDVDDDGSLHDSIPPEFRFRFEDPPDIDELNALIRAEENSDDAKSDSSFTDQEEEAKAEDDPTVDSGETASEVTGSDTDLEGYDIADLISEDSTTDSDRSARWSAEVSANESVTLMEDSDAPKRKKTKPKAGDASTAKKSRKVFVEPMSNEKAQWLTRKFAELFTSKSDSKTPLYVTVEDLLETNIDFRTMDAGFLNKLREIADATPVALRPQLQRSADFEVPSRSSSAESAKRRADAAAKLQAKPKIPVNDGKKSRASPKGKGAKKVKEVLQPPPSKQVVRPFPAELYEEQQRSRPLKKPWLKKEELLATNDEQDAWVTESCEDINFIEYRRERVLKGKKVPIGKTDFEMDLIAGRLASKLLAYETAVNKALPDSDMQSATTQPIEEQFALPPKPLIPVRVNPSEDPNDEDTSSEEDEQKGKEKRAGKALTDPYHIPSIVHEDDKYDYYNTSRSSSECESVDKVIRKEVGNQIRFAKTQGMGSPAVAPLVIDGYPYNPILPLEDKEVKSLPVDDLYALAHDLQMPPGELRKELQRPDDDLDYDQDSDEDGWQYVRGTFLYEKTPAFYAVQIKDLEQKICLKREEWILHELEYSEYSVKSHVELAALDEFIVYLGEQSRKEKEKVAVLQVELERLRDEAWKATEYQNWWTAYLEEQKAKTIDRYVNRKEFVQVKLFALRENIEKQRQMEALLCKLRHQHRSAKSAYTAKVSHMLLTSARKKKQLFLDYERRIGQVFKEYQRALVLSMNDNLQEACSAHVTGRRIAKAFSDRAISAIAGFKRANDKLTVAQEKVATRTELLALSTRHADKAEAQLARLQEIAAYEKMKMSRRAESARSERRAKANLRRTEVVRVENSGLEKLIDDLLVEKQTLMDHLSAEQSVNKQMENHLGKLVTTVKDYMVYLKGGEKEKEETGLAQIESFEDRFIRYLHYAAEIEGLLQKRKYQKRPFLAEGDLGFVPRPKMLK</sequence>
<evidence type="ECO:0000313" key="2">
    <source>
        <dbReference type="EMBL" id="OQV25145.1"/>
    </source>
</evidence>
<protein>
    <submittedName>
        <fullName evidence="2">Uncharacterized protein</fullName>
    </submittedName>
</protein>
<proteinExistence type="predicted"/>
<feature type="compositionally biased region" description="Acidic residues" evidence="1">
    <location>
        <begin position="142"/>
        <end position="159"/>
    </location>
</feature>
<feature type="compositionally biased region" description="Basic and acidic residues" evidence="1">
    <location>
        <begin position="99"/>
        <end position="109"/>
    </location>
</feature>
<dbReference type="AlphaFoldDB" id="A0A1W0XCD4"/>
<keyword evidence="3" id="KW-1185">Reference proteome</keyword>
<feature type="compositionally biased region" description="Basic residues" evidence="1">
    <location>
        <begin position="1"/>
        <end position="12"/>
    </location>
</feature>
<dbReference type="EMBL" id="MTYJ01000003">
    <property type="protein sequence ID" value="OQV25145.1"/>
    <property type="molecule type" value="Genomic_DNA"/>
</dbReference>
<evidence type="ECO:0000256" key="1">
    <source>
        <dbReference type="SAM" id="MobiDB-lite"/>
    </source>
</evidence>